<evidence type="ECO:0000256" key="1">
    <source>
        <dbReference type="SAM" id="MobiDB-lite"/>
    </source>
</evidence>
<feature type="compositionally biased region" description="Low complexity" evidence="1">
    <location>
        <begin position="153"/>
        <end position="169"/>
    </location>
</feature>
<organism evidence="2 3">
    <name type="scientific">Orbilia brochopaga</name>
    <dbReference type="NCBI Taxonomy" id="3140254"/>
    <lineage>
        <taxon>Eukaryota</taxon>
        <taxon>Fungi</taxon>
        <taxon>Dikarya</taxon>
        <taxon>Ascomycota</taxon>
        <taxon>Pezizomycotina</taxon>
        <taxon>Orbiliomycetes</taxon>
        <taxon>Orbiliales</taxon>
        <taxon>Orbiliaceae</taxon>
        <taxon>Orbilia</taxon>
    </lineage>
</organism>
<proteinExistence type="predicted"/>
<comment type="caution">
    <text evidence="2">The sequence shown here is derived from an EMBL/GenBank/DDBJ whole genome shotgun (WGS) entry which is preliminary data.</text>
</comment>
<protein>
    <submittedName>
        <fullName evidence="2">Uncharacterized protein</fullName>
    </submittedName>
</protein>
<evidence type="ECO:0000313" key="2">
    <source>
        <dbReference type="EMBL" id="KAK6341633.1"/>
    </source>
</evidence>
<feature type="region of interest" description="Disordered" evidence="1">
    <location>
        <begin position="1"/>
        <end position="52"/>
    </location>
</feature>
<accession>A0AAV9UGS9</accession>
<feature type="compositionally biased region" description="Basic and acidic residues" evidence="1">
    <location>
        <begin position="26"/>
        <end position="42"/>
    </location>
</feature>
<gene>
    <name evidence="2" type="ORF">TWF696_008703</name>
</gene>
<keyword evidence="3" id="KW-1185">Reference proteome</keyword>
<feature type="region of interest" description="Disordered" evidence="1">
    <location>
        <begin position="139"/>
        <end position="169"/>
    </location>
</feature>
<evidence type="ECO:0000313" key="3">
    <source>
        <dbReference type="Proteomes" id="UP001375240"/>
    </source>
</evidence>
<sequence>MPTSSPNKNYKENAYKSPSKTVSPAKDIKPDVLKLPRTEPADTAHSSGVKDQPFRAGGYMPWEENEFADIAYGRHPPAGYKPSGTSRDKITLQFTAIGKTSDVKIRWWFFPRRMVPQQRLQSRDTAEADTTKVDISHVDITNGGSLTPEQPQEAETVVTSETTTDTAGTSKAVETCTADEDLLIEPFELFGLPPEIRDNIYEHILPAGVNFAFLSPVMFRDFRGMSKMAIKPYPCGLDIHNNGKGGGTLSKLQSASPRLGIEAATSLSSRNARAIATLDACIPQTNPTWARGFHPDRITPRLLELVASSRFIFAGFGHNTANTLRGLDDRICANIKSIFLTTYLALTRFPGNHQWERLPGSSEPMSVLERLFASQLPALEKVAVELFVGQCRDLTALSIMLDWFDTGKIRELELVFPRSNHPWTNPTEDDCYEILYKYASSSSRDPSLCWQVERVSDEELDARGRWRFWYCYNLAEPWDSSRLVEWKVFRLVREVRGEEGADDKDALRERTEEEQEFFSGFTAENLLITETRTGAG</sequence>
<dbReference type="EMBL" id="JAVHNQ010000007">
    <property type="protein sequence ID" value="KAK6341633.1"/>
    <property type="molecule type" value="Genomic_DNA"/>
</dbReference>
<dbReference type="Proteomes" id="UP001375240">
    <property type="component" value="Unassembled WGS sequence"/>
</dbReference>
<dbReference type="AlphaFoldDB" id="A0AAV9UGS9"/>
<reference evidence="2 3" key="1">
    <citation type="submission" date="2019-10" db="EMBL/GenBank/DDBJ databases">
        <authorList>
            <person name="Palmer J.M."/>
        </authorList>
    </citation>
    <scope>NUCLEOTIDE SEQUENCE [LARGE SCALE GENOMIC DNA]</scope>
    <source>
        <strain evidence="2 3">TWF696</strain>
    </source>
</reference>
<name>A0AAV9UGS9_9PEZI</name>